<sequence>MAIMITRSLSLLASSPLISLLFVLVLAIDGQEFTIKEATIDGIQRAFTENRLTSRQLVDFYLNQIETLNPVLRGVIEVNPDAVDQAKKADRERKRNQGRQFLGDLHGVPVLLKDSIGTKDKLNATVGSYALLRFVVARDATVVERLRKAGAVIVVWVQVLEHSGRLVCEKWSGLEARGGREREKREEGGGRRLRHRSSSPCRRPSQPSSWSQQLCTAIASASASASSSSSPTVN</sequence>
<dbReference type="Pfam" id="PF01425">
    <property type="entry name" value="Amidase"/>
    <property type="match status" value="1"/>
</dbReference>
<reference evidence="4 5" key="2">
    <citation type="submission" date="2020-07" db="EMBL/GenBank/DDBJ databases">
        <title>Genome assembly of wild tea tree DASZ reveals pedigree and selection history of tea varieties.</title>
        <authorList>
            <person name="Zhang W."/>
        </authorList>
    </citation>
    <scope>NUCLEOTIDE SEQUENCE [LARGE SCALE GENOMIC DNA]</scope>
    <source>
        <strain evidence="5">cv. G240</strain>
        <tissue evidence="4">Leaf</tissue>
    </source>
</reference>
<evidence type="ECO:0000313" key="4">
    <source>
        <dbReference type="EMBL" id="KAF5951614.1"/>
    </source>
</evidence>
<feature type="domain" description="Amidase" evidence="3">
    <location>
        <begin position="57"/>
        <end position="159"/>
    </location>
</feature>
<dbReference type="Gene3D" id="3.90.1300.10">
    <property type="entry name" value="Amidase signature (AS) domain"/>
    <property type="match status" value="1"/>
</dbReference>
<evidence type="ECO:0000256" key="2">
    <source>
        <dbReference type="SAM" id="SignalP"/>
    </source>
</evidence>
<dbReference type="Proteomes" id="UP000593564">
    <property type="component" value="Unassembled WGS sequence"/>
</dbReference>
<dbReference type="InterPro" id="IPR023631">
    <property type="entry name" value="Amidase_dom"/>
</dbReference>
<feature type="compositionally biased region" description="Low complexity" evidence="1">
    <location>
        <begin position="198"/>
        <end position="212"/>
    </location>
</feature>
<feature type="signal peptide" evidence="2">
    <location>
        <begin position="1"/>
        <end position="27"/>
    </location>
</feature>
<evidence type="ECO:0000256" key="1">
    <source>
        <dbReference type="SAM" id="MobiDB-lite"/>
    </source>
</evidence>
<feature type="chain" id="PRO_5029692768" description="Amidase domain-containing protein" evidence="2">
    <location>
        <begin position="28"/>
        <end position="234"/>
    </location>
</feature>
<evidence type="ECO:0000259" key="3">
    <source>
        <dbReference type="Pfam" id="PF01425"/>
    </source>
</evidence>
<accession>A0A7J7HI03</accession>
<reference evidence="5" key="1">
    <citation type="journal article" date="2020" name="Nat. Commun.">
        <title>Genome assembly of wild tea tree DASZ reveals pedigree and selection history of tea varieties.</title>
        <authorList>
            <person name="Zhang W."/>
            <person name="Zhang Y."/>
            <person name="Qiu H."/>
            <person name="Guo Y."/>
            <person name="Wan H."/>
            <person name="Zhang X."/>
            <person name="Scossa F."/>
            <person name="Alseekh S."/>
            <person name="Zhang Q."/>
            <person name="Wang P."/>
            <person name="Xu L."/>
            <person name="Schmidt M.H."/>
            <person name="Jia X."/>
            <person name="Li D."/>
            <person name="Zhu A."/>
            <person name="Guo F."/>
            <person name="Chen W."/>
            <person name="Ni D."/>
            <person name="Usadel B."/>
            <person name="Fernie A.R."/>
            <person name="Wen W."/>
        </authorList>
    </citation>
    <scope>NUCLEOTIDE SEQUENCE [LARGE SCALE GENOMIC DNA]</scope>
    <source>
        <strain evidence="5">cv. G240</strain>
    </source>
</reference>
<feature type="region of interest" description="Disordered" evidence="1">
    <location>
        <begin position="177"/>
        <end position="212"/>
    </location>
</feature>
<evidence type="ECO:0000313" key="5">
    <source>
        <dbReference type="Proteomes" id="UP000593564"/>
    </source>
</evidence>
<comment type="caution">
    <text evidence="4">The sequence shown here is derived from an EMBL/GenBank/DDBJ whole genome shotgun (WGS) entry which is preliminary data.</text>
</comment>
<feature type="compositionally biased region" description="Basic and acidic residues" evidence="1">
    <location>
        <begin position="177"/>
        <end position="190"/>
    </location>
</feature>
<keyword evidence="5" id="KW-1185">Reference proteome</keyword>
<dbReference type="InterPro" id="IPR036928">
    <property type="entry name" value="AS_sf"/>
</dbReference>
<protein>
    <recommendedName>
        <fullName evidence="3">Amidase domain-containing protein</fullName>
    </recommendedName>
</protein>
<organism evidence="4 5">
    <name type="scientific">Camellia sinensis</name>
    <name type="common">Tea plant</name>
    <name type="synonym">Thea sinensis</name>
    <dbReference type="NCBI Taxonomy" id="4442"/>
    <lineage>
        <taxon>Eukaryota</taxon>
        <taxon>Viridiplantae</taxon>
        <taxon>Streptophyta</taxon>
        <taxon>Embryophyta</taxon>
        <taxon>Tracheophyta</taxon>
        <taxon>Spermatophyta</taxon>
        <taxon>Magnoliopsida</taxon>
        <taxon>eudicotyledons</taxon>
        <taxon>Gunneridae</taxon>
        <taxon>Pentapetalae</taxon>
        <taxon>asterids</taxon>
        <taxon>Ericales</taxon>
        <taxon>Theaceae</taxon>
        <taxon>Camellia</taxon>
    </lineage>
</organism>
<name>A0A7J7HI03_CAMSI</name>
<dbReference type="SUPFAM" id="SSF75304">
    <property type="entry name" value="Amidase signature (AS) enzymes"/>
    <property type="match status" value="1"/>
</dbReference>
<dbReference type="EMBL" id="JACBKZ010000004">
    <property type="protein sequence ID" value="KAF5951614.1"/>
    <property type="molecule type" value="Genomic_DNA"/>
</dbReference>
<dbReference type="PANTHER" id="PTHR42678">
    <property type="entry name" value="AMIDASE"/>
    <property type="match status" value="1"/>
</dbReference>
<dbReference type="AlphaFoldDB" id="A0A7J7HI03"/>
<gene>
    <name evidence="4" type="ORF">HYC85_009558</name>
</gene>
<proteinExistence type="predicted"/>
<keyword evidence="2" id="KW-0732">Signal</keyword>
<dbReference type="PANTHER" id="PTHR42678:SF25">
    <property type="entry name" value="AMIDASE C869.01"/>
    <property type="match status" value="1"/>
</dbReference>